<keyword evidence="13" id="KW-0455">Luminescence</keyword>
<evidence type="ECO:0000256" key="8">
    <source>
        <dbReference type="ARBA" id="ARBA00022840"/>
    </source>
</evidence>
<evidence type="ECO:0000313" key="19">
    <source>
        <dbReference type="Proteomes" id="UP001168821"/>
    </source>
</evidence>
<dbReference type="PANTHER" id="PTHR24096:SF423">
    <property type="entry name" value="GM05240P"/>
    <property type="match status" value="1"/>
</dbReference>
<evidence type="ECO:0000256" key="3">
    <source>
        <dbReference type="ARBA" id="ARBA00006432"/>
    </source>
</evidence>
<protein>
    <recommendedName>
        <fullName evidence="5">Luciferin 4-monooxygenase</fullName>
        <ecNumber evidence="4">1.13.12.7</ecNumber>
    </recommendedName>
</protein>
<keyword evidence="14" id="KW-0599">Photoprotein</keyword>
<dbReference type="Gene3D" id="3.30.300.30">
    <property type="match status" value="1"/>
</dbReference>
<evidence type="ECO:0000256" key="5">
    <source>
        <dbReference type="ARBA" id="ARBA00019043"/>
    </source>
</evidence>
<evidence type="ECO:0000256" key="1">
    <source>
        <dbReference type="ARBA" id="ARBA00001946"/>
    </source>
</evidence>
<evidence type="ECO:0000313" key="18">
    <source>
        <dbReference type="EMBL" id="KAJ3659973.1"/>
    </source>
</evidence>
<accession>A0AA38IRC0</accession>
<evidence type="ECO:0000256" key="4">
    <source>
        <dbReference type="ARBA" id="ARBA00012532"/>
    </source>
</evidence>
<dbReference type="GO" id="GO:0008218">
    <property type="term" value="P:bioluminescence"/>
    <property type="evidence" value="ECO:0007669"/>
    <property type="project" value="UniProtKB-KW"/>
</dbReference>
<dbReference type="GO" id="GO:0005777">
    <property type="term" value="C:peroxisome"/>
    <property type="evidence" value="ECO:0007669"/>
    <property type="project" value="UniProtKB-SubCell"/>
</dbReference>
<dbReference type="Gene3D" id="3.40.50.980">
    <property type="match status" value="2"/>
</dbReference>
<keyword evidence="7" id="KW-0547">Nucleotide-binding</keyword>
<keyword evidence="9" id="KW-0460">Magnesium</keyword>
<dbReference type="AlphaFoldDB" id="A0AA38IRC0"/>
<dbReference type="GO" id="GO:0004497">
    <property type="term" value="F:monooxygenase activity"/>
    <property type="evidence" value="ECO:0007669"/>
    <property type="project" value="UniProtKB-KW"/>
</dbReference>
<sequence length="543" mass="60500">MTEDDTYVIKGPPPLKEIPSSSLGKIIYEKLSTEFENEAAFIDAITGKFITYKDFFTKTCSLAISLRKLGCGQNSIVSICSENCNEFFIPVVAALYVGAVIAPINHNYTQLEMIHALNISQPSLVFCSKEVLDKYLELKKKVDYIQRIIVINSNTSIKGVECMNNFINCVQKGCILSSSLVADVNPREQVALIMCSSGTTGLPKGVMLTHENILTTFVHTDDPRFFNQDSGRCTLGVLPFFHSYGMVRSLNSLQKRIQIIVMRKFEEEVFLKSIEKYKITSLSLVPPLAIFLSKSLLVDKYDLSSVIEATSGAAPLSKNIEELLSVRLKIKSVQQAYGLTETTIRVMGMPSGEQRFGSSGKLCPYVSCKVRDPETGKSLGPNQIGELCFKGPLIMKGYYNNEEANKNTFTGNGWLLTGDLGYYDDEEYFYIVDRLKELIKYKGFQVPPAELEALLLTHPGIKDSGVVGLPDEDVGELPLAFVAKHLNVNLTEDEVKQFVAERVSSHKRLRGGVIFIPEIPKNPSGKILRRKLRELITTHKSKL</sequence>
<keyword evidence="10" id="KW-0560">Oxidoreductase</keyword>
<evidence type="ECO:0000256" key="12">
    <source>
        <dbReference type="ARBA" id="ARBA00023140"/>
    </source>
</evidence>
<evidence type="ECO:0000259" key="17">
    <source>
        <dbReference type="Pfam" id="PF13193"/>
    </source>
</evidence>
<dbReference type="GO" id="GO:0016405">
    <property type="term" value="F:CoA-ligase activity"/>
    <property type="evidence" value="ECO:0007669"/>
    <property type="project" value="TreeGrafter"/>
</dbReference>
<dbReference type="EMBL" id="JALNTZ010000003">
    <property type="protein sequence ID" value="KAJ3659973.1"/>
    <property type="molecule type" value="Genomic_DNA"/>
</dbReference>
<dbReference type="Gene3D" id="2.30.38.10">
    <property type="entry name" value="Luciferase, Domain 3"/>
    <property type="match status" value="1"/>
</dbReference>
<keyword evidence="6" id="KW-0479">Metal-binding</keyword>
<organism evidence="18 19">
    <name type="scientific">Zophobas morio</name>
    <dbReference type="NCBI Taxonomy" id="2755281"/>
    <lineage>
        <taxon>Eukaryota</taxon>
        <taxon>Metazoa</taxon>
        <taxon>Ecdysozoa</taxon>
        <taxon>Arthropoda</taxon>
        <taxon>Hexapoda</taxon>
        <taxon>Insecta</taxon>
        <taxon>Pterygota</taxon>
        <taxon>Neoptera</taxon>
        <taxon>Endopterygota</taxon>
        <taxon>Coleoptera</taxon>
        <taxon>Polyphaga</taxon>
        <taxon>Cucujiformia</taxon>
        <taxon>Tenebrionidae</taxon>
        <taxon>Zophobas</taxon>
    </lineage>
</organism>
<keyword evidence="19" id="KW-1185">Reference proteome</keyword>
<feature type="domain" description="AMP-dependent synthetase/ligase" evidence="16">
    <location>
        <begin position="35"/>
        <end position="399"/>
    </location>
</feature>
<name>A0AA38IRC0_9CUCU</name>
<comment type="caution">
    <text evidence="18">The sequence shown here is derived from an EMBL/GenBank/DDBJ whole genome shotgun (WGS) entry which is preliminary data.</text>
</comment>
<evidence type="ECO:0000256" key="9">
    <source>
        <dbReference type="ARBA" id="ARBA00022842"/>
    </source>
</evidence>
<dbReference type="FunFam" id="3.30.300.30:FF:000007">
    <property type="entry name" value="4-coumarate--CoA ligase 2"/>
    <property type="match status" value="1"/>
</dbReference>
<dbReference type="Proteomes" id="UP001168821">
    <property type="component" value="Unassembled WGS sequence"/>
</dbReference>
<evidence type="ECO:0000256" key="15">
    <source>
        <dbReference type="ARBA" id="ARBA00048497"/>
    </source>
</evidence>
<dbReference type="InterPro" id="IPR000873">
    <property type="entry name" value="AMP-dep_synth/lig_dom"/>
</dbReference>
<comment type="catalytic activity">
    <reaction evidence="15">
        <text>firefly D-luciferin + ATP + O2 = firefly oxyluciferin + hnu + AMP + CO2 + diphosphate</text>
        <dbReference type="Rhea" id="RHEA:10732"/>
        <dbReference type="ChEBI" id="CHEBI:15379"/>
        <dbReference type="ChEBI" id="CHEBI:16526"/>
        <dbReference type="ChEBI" id="CHEBI:16792"/>
        <dbReference type="ChEBI" id="CHEBI:30212"/>
        <dbReference type="ChEBI" id="CHEBI:30616"/>
        <dbReference type="ChEBI" id="CHEBI:33019"/>
        <dbReference type="ChEBI" id="CHEBI:58038"/>
        <dbReference type="ChEBI" id="CHEBI:456215"/>
        <dbReference type="EC" id="1.13.12.7"/>
    </reaction>
</comment>
<dbReference type="InterPro" id="IPR045851">
    <property type="entry name" value="AMP-bd_C_sf"/>
</dbReference>
<dbReference type="InterPro" id="IPR020845">
    <property type="entry name" value="AMP-binding_CS"/>
</dbReference>
<keyword evidence="12" id="KW-0576">Peroxisome</keyword>
<evidence type="ECO:0000256" key="11">
    <source>
        <dbReference type="ARBA" id="ARBA00023033"/>
    </source>
</evidence>
<dbReference type="InterPro" id="IPR025110">
    <property type="entry name" value="AMP-bd_C"/>
</dbReference>
<dbReference type="PANTHER" id="PTHR24096">
    <property type="entry name" value="LONG-CHAIN-FATTY-ACID--COA LIGASE"/>
    <property type="match status" value="1"/>
</dbReference>
<evidence type="ECO:0000256" key="7">
    <source>
        <dbReference type="ARBA" id="ARBA00022741"/>
    </source>
</evidence>
<comment type="subcellular location">
    <subcellularLocation>
        <location evidence="2">Peroxisome</location>
    </subcellularLocation>
</comment>
<dbReference type="Pfam" id="PF00501">
    <property type="entry name" value="AMP-binding"/>
    <property type="match status" value="1"/>
</dbReference>
<keyword evidence="11" id="KW-0503">Monooxygenase</keyword>
<keyword evidence="8" id="KW-0067">ATP-binding</keyword>
<dbReference type="SMR" id="A0AA38IRC0"/>
<evidence type="ECO:0000256" key="14">
    <source>
        <dbReference type="ARBA" id="ARBA00023262"/>
    </source>
</evidence>
<dbReference type="GO" id="GO:0046872">
    <property type="term" value="F:metal ion binding"/>
    <property type="evidence" value="ECO:0007669"/>
    <property type="project" value="UniProtKB-KW"/>
</dbReference>
<feature type="domain" description="AMP-binding enzyme C-terminal" evidence="17">
    <location>
        <begin position="450"/>
        <end position="526"/>
    </location>
</feature>
<evidence type="ECO:0000256" key="10">
    <source>
        <dbReference type="ARBA" id="ARBA00023002"/>
    </source>
</evidence>
<comment type="similarity">
    <text evidence="3">Belongs to the ATP-dependent AMP-binding enzyme family.</text>
</comment>
<evidence type="ECO:0000256" key="6">
    <source>
        <dbReference type="ARBA" id="ARBA00022723"/>
    </source>
</evidence>
<dbReference type="GO" id="GO:0005524">
    <property type="term" value="F:ATP binding"/>
    <property type="evidence" value="ECO:0007669"/>
    <property type="project" value="UniProtKB-KW"/>
</dbReference>
<dbReference type="PROSITE" id="PS00455">
    <property type="entry name" value="AMP_BINDING"/>
    <property type="match status" value="1"/>
</dbReference>
<reference evidence="18" key="1">
    <citation type="journal article" date="2023" name="G3 (Bethesda)">
        <title>Whole genome assemblies of Zophobas morio and Tenebrio molitor.</title>
        <authorList>
            <person name="Kaur S."/>
            <person name="Stinson S.A."/>
            <person name="diCenzo G.C."/>
        </authorList>
    </citation>
    <scope>NUCLEOTIDE SEQUENCE</scope>
    <source>
        <strain evidence="18">QUZm001</strain>
    </source>
</reference>
<dbReference type="Pfam" id="PF13193">
    <property type="entry name" value="AMP-binding_C"/>
    <property type="match status" value="1"/>
</dbReference>
<gene>
    <name evidence="18" type="ORF">Zmor_011633</name>
</gene>
<dbReference type="SUPFAM" id="SSF56801">
    <property type="entry name" value="Acetyl-CoA synthetase-like"/>
    <property type="match status" value="1"/>
</dbReference>
<evidence type="ECO:0000256" key="2">
    <source>
        <dbReference type="ARBA" id="ARBA00004275"/>
    </source>
</evidence>
<comment type="cofactor">
    <cofactor evidence="1">
        <name>Mg(2+)</name>
        <dbReference type="ChEBI" id="CHEBI:18420"/>
    </cofactor>
</comment>
<evidence type="ECO:0000259" key="16">
    <source>
        <dbReference type="Pfam" id="PF00501"/>
    </source>
</evidence>
<proteinExistence type="inferred from homology"/>
<dbReference type="EC" id="1.13.12.7" evidence="4"/>
<evidence type="ECO:0000256" key="13">
    <source>
        <dbReference type="ARBA" id="ARBA00023223"/>
    </source>
</evidence>